<dbReference type="EMBL" id="MH604939">
    <property type="protein sequence ID" value="QBL95694.1"/>
    <property type="molecule type" value="mRNA"/>
</dbReference>
<evidence type="ECO:0000313" key="6">
    <source>
        <dbReference type="EMBL" id="QBL95694.1"/>
    </source>
</evidence>
<keyword evidence="1" id="KW-0678">Repressor</keyword>
<evidence type="ECO:0000256" key="4">
    <source>
        <dbReference type="SAM" id="MobiDB-lite"/>
    </source>
</evidence>
<keyword evidence="3" id="KW-0804">Transcription</keyword>
<evidence type="ECO:0000313" key="5">
    <source>
        <dbReference type="EMBL" id="PIA30545.1"/>
    </source>
</evidence>
<dbReference type="EMBL" id="KZ305072">
    <property type="protein sequence ID" value="PIA30545.1"/>
    <property type="molecule type" value="Genomic_DNA"/>
</dbReference>
<proteinExistence type="evidence at transcript level"/>
<reference evidence="6" key="2">
    <citation type="submission" date="2018-07" db="EMBL/GenBank/DDBJ databases">
        <authorList>
            <person name="Chen G.H."/>
        </authorList>
    </citation>
    <scope>NUCLEOTIDE SEQUENCE</scope>
</reference>
<dbReference type="InterPro" id="IPR040356">
    <property type="entry name" value="SPEAR"/>
</dbReference>
<dbReference type="PANTHER" id="PTHR33388:SF2">
    <property type="entry name" value="PROTEIN SPOROCYTELESS"/>
    <property type="match status" value="1"/>
</dbReference>
<reference evidence="5 7" key="1">
    <citation type="submission" date="2017-09" db="EMBL/GenBank/DDBJ databases">
        <title>WGS assembly of Aquilegia coerulea Goldsmith.</title>
        <authorList>
            <person name="Hodges S."/>
            <person name="Kramer E."/>
            <person name="Nordborg M."/>
            <person name="Tomkins J."/>
            <person name="Borevitz J."/>
            <person name="Derieg N."/>
            <person name="Yan J."/>
            <person name="Mihaltcheva S."/>
            <person name="Hayes R.D."/>
            <person name="Rokhsar D."/>
        </authorList>
    </citation>
    <scope>NUCLEOTIDE SEQUENCE [LARGE SCALE GENOMIC DNA]</scope>
    <source>
        <strain evidence="7">cv. Goldsmith</strain>
    </source>
</reference>
<feature type="compositionally biased region" description="Basic and acidic residues" evidence="4">
    <location>
        <begin position="35"/>
        <end position="49"/>
    </location>
</feature>
<gene>
    <name evidence="6" type="primary">SPEAR4</name>
    <name evidence="5" type="ORF">AQUCO_05500083v1</name>
</gene>
<evidence type="ECO:0000256" key="2">
    <source>
        <dbReference type="ARBA" id="ARBA00023015"/>
    </source>
</evidence>
<dbReference type="OrthoDB" id="1926221at2759"/>
<dbReference type="AlphaFoldDB" id="A0A2G5CGY7"/>
<dbReference type="PANTHER" id="PTHR33388">
    <property type="entry name" value="OS01G0212500 PROTEIN"/>
    <property type="match status" value="1"/>
</dbReference>
<feature type="compositionally biased region" description="Polar residues" evidence="4">
    <location>
        <begin position="146"/>
        <end position="159"/>
    </location>
</feature>
<sequence length="241" mass="25729">MSQEKHQMCSNGASGLGRSSTRKIKQNKIPQRGLGVEKLERIRLEEQRKNSGIGIRPVVPAPLPRPVVQATLPRPAVQTPMPRPGPGPGPVLGVPVRRHPRFPSSSSSRPYPSASRPNHSSLPSAPSVTNSSSTSHFPNVARNHPYVQNMSRTGSSSSAGRPPAFRWPPGARAIDNGVGHSSALISESTRFDTEYAAGSSSSLQDPDDDNSWPPPLLPQWRQTVDGPVAVSSSAGLNLLPE</sequence>
<dbReference type="Proteomes" id="UP000230069">
    <property type="component" value="Unassembled WGS sequence"/>
</dbReference>
<feature type="compositionally biased region" description="Polar residues" evidence="4">
    <location>
        <begin position="8"/>
        <end position="19"/>
    </location>
</feature>
<evidence type="ECO:0000256" key="3">
    <source>
        <dbReference type="ARBA" id="ARBA00023163"/>
    </source>
</evidence>
<protein>
    <submittedName>
        <fullName evidence="6">SPOROCYTELESS-like EAR-containing protein 4</fullName>
    </submittedName>
</protein>
<keyword evidence="7" id="KW-1185">Reference proteome</keyword>
<keyword evidence="2" id="KW-0805">Transcription regulation</keyword>
<accession>A0A2G5CGY7</accession>
<evidence type="ECO:0000256" key="1">
    <source>
        <dbReference type="ARBA" id="ARBA00022491"/>
    </source>
</evidence>
<feature type="compositionally biased region" description="Low complexity" evidence="4">
    <location>
        <begin position="102"/>
        <end position="135"/>
    </location>
</feature>
<evidence type="ECO:0000313" key="7">
    <source>
        <dbReference type="Proteomes" id="UP000230069"/>
    </source>
</evidence>
<dbReference type="GO" id="GO:0003700">
    <property type="term" value="F:DNA-binding transcription factor activity"/>
    <property type="evidence" value="ECO:0007669"/>
    <property type="project" value="InterPro"/>
</dbReference>
<organism evidence="5 7">
    <name type="scientific">Aquilegia coerulea</name>
    <name type="common">Rocky mountain columbine</name>
    <dbReference type="NCBI Taxonomy" id="218851"/>
    <lineage>
        <taxon>Eukaryota</taxon>
        <taxon>Viridiplantae</taxon>
        <taxon>Streptophyta</taxon>
        <taxon>Embryophyta</taxon>
        <taxon>Tracheophyta</taxon>
        <taxon>Spermatophyta</taxon>
        <taxon>Magnoliopsida</taxon>
        <taxon>Ranunculales</taxon>
        <taxon>Ranunculaceae</taxon>
        <taxon>Thalictroideae</taxon>
        <taxon>Aquilegia</taxon>
    </lineage>
</organism>
<name>A0A2G5CGY7_AQUCA</name>
<feature type="non-terminal residue" evidence="5">
    <location>
        <position position="241"/>
    </location>
</feature>
<feature type="region of interest" description="Disordered" evidence="4">
    <location>
        <begin position="1"/>
        <end position="226"/>
    </location>
</feature>